<evidence type="ECO:0008006" key="3">
    <source>
        <dbReference type="Google" id="ProtNLM"/>
    </source>
</evidence>
<reference evidence="1 2" key="1">
    <citation type="journal article" date="2024" name="J Genomics">
        <title>Draft genome sequencing and assembly of Favolaschia claudopus CIRM-BRFM 2984 isolated from oak limbs.</title>
        <authorList>
            <person name="Navarro D."/>
            <person name="Drula E."/>
            <person name="Chaduli D."/>
            <person name="Cazenave R."/>
            <person name="Ahrendt S."/>
            <person name="Wang J."/>
            <person name="Lipzen A."/>
            <person name="Daum C."/>
            <person name="Barry K."/>
            <person name="Grigoriev I.V."/>
            <person name="Favel A."/>
            <person name="Rosso M.N."/>
            <person name="Martin F."/>
        </authorList>
    </citation>
    <scope>NUCLEOTIDE SEQUENCE [LARGE SCALE GENOMIC DNA]</scope>
    <source>
        <strain evidence="1 2">CIRM-BRFM 2984</strain>
    </source>
</reference>
<dbReference type="EMBL" id="JAWWNJ010000080">
    <property type="protein sequence ID" value="KAK7002109.1"/>
    <property type="molecule type" value="Genomic_DNA"/>
</dbReference>
<keyword evidence="2" id="KW-1185">Reference proteome</keyword>
<comment type="caution">
    <text evidence="1">The sequence shown here is derived from an EMBL/GenBank/DDBJ whole genome shotgun (WGS) entry which is preliminary data.</text>
</comment>
<dbReference type="Proteomes" id="UP001362999">
    <property type="component" value="Unassembled WGS sequence"/>
</dbReference>
<proteinExistence type="predicted"/>
<organism evidence="1 2">
    <name type="scientific">Favolaschia claudopus</name>
    <dbReference type="NCBI Taxonomy" id="2862362"/>
    <lineage>
        <taxon>Eukaryota</taxon>
        <taxon>Fungi</taxon>
        <taxon>Dikarya</taxon>
        <taxon>Basidiomycota</taxon>
        <taxon>Agaricomycotina</taxon>
        <taxon>Agaricomycetes</taxon>
        <taxon>Agaricomycetidae</taxon>
        <taxon>Agaricales</taxon>
        <taxon>Marasmiineae</taxon>
        <taxon>Mycenaceae</taxon>
        <taxon>Favolaschia</taxon>
    </lineage>
</organism>
<gene>
    <name evidence="1" type="ORF">R3P38DRAFT_3215921</name>
</gene>
<dbReference type="AlphaFoldDB" id="A0AAW0A758"/>
<evidence type="ECO:0000313" key="1">
    <source>
        <dbReference type="EMBL" id="KAK7002109.1"/>
    </source>
</evidence>
<sequence>MTHNVWRFRVNDNLSSHLPLASAAFRDWPSTRLWLQSLLLTDLVDGDWSLALPRQTRQAFAEQVVLSLIQVSHLPSPPNLPKRLEPFTASDGSCIPANPKPHQRRSVTFSLISPRRSAVFSLPGRASGILQAEVYGLIASALEARSYRYPDTPMYTDHQNSERLINDASTGTALPHTWNSRSARSLYRWLKDILDTESPLTRPKITYTRAHTLSSSFESKANAAADALASGSHSRILGLPTCPDATFTMDEFTFATNADGFIESNIATFVMHFLALHEADMSQIHSFHHSFHHSTIPSPLQITRTFVRLQLTQPPSNSMFDRHNSLSHLRTSDAWETSYLGVEQEVMK</sequence>
<protein>
    <recommendedName>
        <fullName evidence="3">Reverse transcriptase RNase H-like domain-containing protein</fullName>
    </recommendedName>
</protein>
<name>A0AAW0A758_9AGAR</name>
<evidence type="ECO:0000313" key="2">
    <source>
        <dbReference type="Proteomes" id="UP001362999"/>
    </source>
</evidence>
<accession>A0AAW0A758</accession>